<keyword evidence="3 11" id="KW-1134">Transmembrane beta strand</keyword>
<evidence type="ECO:0000256" key="2">
    <source>
        <dbReference type="ARBA" id="ARBA00022448"/>
    </source>
</evidence>
<evidence type="ECO:0000256" key="4">
    <source>
        <dbReference type="ARBA" id="ARBA00022496"/>
    </source>
</evidence>
<evidence type="ECO:0000313" key="16">
    <source>
        <dbReference type="EMBL" id="SBV32005.1"/>
    </source>
</evidence>
<keyword evidence="4" id="KW-0410">Iron transport</keyword>
<evidence type="ECO:0000259" key="14">
    <source>
        <dbReference type="Pfam" id="PF00593"/>
    </source>
</evidence>
<dbReference type="PANTHER" id="PTHR32552:SF81">
    <property type="entry name" value="TONB-DEPENDENT OUTER MEMBRANE RECEPTOR"/>
    <property type="match status" value="1"/>
</dbReference>
<keyword evidence="9 11" id="KW-0472">Membrane</keyword>
<keyword evidence="13" id="KW-0732">Signal</keyword>
<feature type="domain" description="TonB-dependent receptor plug" evidence="15">
    <location>
        <begin position="49"/>
        <end position="156"/>
    </location>
</feature>
<keyword evidence="7" id="KW-0406">Ion transport</keyword>
<dbReference type="Gene3D" id="2.40.170.20">
    <property type="entry name" value="TonB-dependent receptor, beta-barrel domain"/>
    <property type="match status" value="3"/>
</dbReference>
<evidence type="ECO:0000256" key="9">
    <source>
        <dbReference type="ARBA" id="ARBA00023136"/>
    </source>
</evidence>
<comment type="similarity">
    <text evidence="11 12">Belongs to the TonB-dependent receptor family.</text>
</comment>
<keyword evidence="8 12" id="KW-0798">TonB box</keyword>
<evidence type="ECO:0000256" key="13">
    <source>
        <dbReference type="SAM" id="SignalP"/>
    </source>
</evidence>
<dbReference type="RefSeq" id="WP_295324101.1">
    <property type="nucleotide sequence ID" value="NZ_LT598653.1"/>
</dbReference>
<dbReference type="InterPro" id="IPR036942">
    <property type="entry name" value="Beta-barrel_TonB_sf"/>
</dbReference>
<evidence type="ECO:0000256" key="11">
    <source>
        <dbReference type="PROSITE-ProRule" id="PRU01360"/>
    </source>
</evidence>
<evidence type="ECO:0000256" key="7">
    <source>
        <dbReference type="ARBA" id="ARBA00023065"/>
    </source>
</evidence>
<comment type="subcellular location">
    <subcellularLocation>
        <location evidence="1 11">Cell outer membrane</location>
        <topology evidence="1 11">Multi-pass membrane protein</topology>
    </subcellularLocation>
</comment>
<dbReference type="KEGG" id="sphu:SPPYR_0885"/>
<name>A0A1Y5PTQ4_9SPHN</name>
<accession>A0A1Y5PTQ4</accession>
<dbReference type="InterPro" id="IPR012910">
    <property type="entry name" value="Plug_dom"/>
</dbReference>
<keyword evidence="2 11" id="KW-0813">Transport</keyword>
<dbReference type="GO" id="GO:0006826">
    <property type="term" value="P:iron ion transport"/>
    <property type="evidence" value="ECO:0007669"/>
    <property type="project" value="UniProtKB-KW"/>
</dbReference>
<reference evidence="16" key="1">
    <citation type="submission" date="2016-03" db="EMBL/GenBank/DDBJ databases">
        <authorList>
            <person name="Ploux O."/>
        </authorList>
    </citation>
    <scope>NUCLEOTIDE SEQUENCE</scope>
    <source>
        <strain evidence="16">UC10</strain>
    </source>
</reference>
<feature type="domain" description="TonB-dependent receptor-like beta-barrel" evidence="14">
    <location>
        <begin position="457"/>
        <end position="780"/>
    </location>
</feature>
<organism evidence="16">
    <name type="scientific">uncultured Sphingopyxis sp</name>
    <dbReference type="NCBI Taxonomy" id="310581"/>
    <lineage>
        <taxon>Bacteria</taxon>
        <taxon>Pseudomonadati</taxon>
        <taxon>Pseudomonadota</taxon>
        <taxon>Alphaproteobacteria</taxon>
        <taxon>Sphingomonadales</taxon>
        <taxon>Sphingomonadaceae</taxon>
        <taxon>Sphingopyxis</taxon>
        <taxon>environmental samples</taxon>
    </lineage>
</organism>
<keyword evidence="16" id="KW-0675">Receptor</keyword>
<dbReference type="InterPro" id="IPR000531">
    <property type="entry name" value="Beta-barrel_TonB"/>
</dbReference>
<evidence type="ECO:0000256" key="12">
    <source>
        <dbReference type="RuleBase" id="RU003357"/>
    </source>
</evidence>
<evidence type="ECO:0000256" key="10">
    <source>
        <dbReference type="ARBA" id="ARBA00023237"/>
    </source>
</evidence>
<gene>
    <name evidence="16" type="ORF">SPPYR_0885</name>
</gene>
<evidence type="ECO:0000256" key="3">
    <source>
        <dbReference type="ARBA" id="ARBA00022452"/>
    </source>
</evidence>
<sequence length="1009" mass="108205">MKFKALIGTSILAMTVATPAYAQDAADEVERDAFGGEIVVTAQRQSERLQDVPIAVSAFSTEALEAQQIKTPSDLQLTLPNVTFTKTNFTGASFTIRGIGDLCVGTTCDSATAIHLNGDPLFSTRLFETEFFDLERVEVLRGPQGTLFGRNATSGVVNVITAKPKLGRFEAAAEAEYGNYDSIKGKAMVNIPLGDSAGIRVAGIYLNRDGYTKNEFLDTRIDDRDLYSVRGSLRWEPTPDTTIDLMASYFREKDKRTRIQKQLCQRDPTGILGCLNGRLDNEPFNGNATFTAALTSREFLAIRGIPQGFALGSVYGPDVYANTSIPSDPRTVNTAYTPSYFTSELTLQGQIEHNFGPVSLQVSGQYQKVKLDASQDYNSNVGDRSLYATGLNTLAFFAANPIPLGVDAGGNPILSNTYFGPVAAAIIPDGPDGQLCTSLAEESGYGSFGGNKICSDQSLQFDRSNQYNSSWSVEGILSSDLDGPFNFLVGGIYADYHLTENSYYVNAFPIDYLTGVLGAFTAATNRVPDPDNPGQTIAAPLPPSFLATPFFRNNTDDLKIRSYGLFGEAYFEFSDRVKLTAGLRYNNDRKSVRARSTLASFLAPHGGTGSAFDSPFVGSFDADPGTPGNQIVQERTVKFNKLTGRAVLDFKITDDNLLYASYSRGYKSGGINPPLQPIFEVPESFKPEQVDAFEIGSKNTFGNGALQLNLTAFYYKYKDLQLSKIVARTAVNDNVSADIYGFEAEAIVRPDPAVVVNLGFSYLHSKVTEDKFTSNPRDFGGGRADAVIIKDLSNGANCAVAPGTPGNAAGSNGFVNAVNGGLNAATGAGLQPTTAFPAGGGIASTGAFGICSVLAEAAVDVNTGDPTPTALLFDPNGIQVLSAGVPVNIKGNQLPQAPNYKFSAGVQYTARLGGGDMTLVPRFDLAYTGESYGSIFNGNVNRIKGYAQVNAQLQLNGPDDKWYVKGFIQNIFDANSVTGLYITDQSSGNYTNIFTLEPRRYGIAAGVRF</sequence>
<dbReference type="PANTHER" id="PTHR32552">
    <property type="entry name" value="FERRICHROME IRON RECEPTOR-RELATED"/>
    <property type="match status" value="1"/>
</dbReference>
<protein>
    <submittedName>
        <fullName evidence="16">TonB-dependent receptor</fullName>
    </submittedName>
</protein>
<dbReference type="EMBL" id="LT598653">
    <property type="protein sequence ID" value="SBV32005.1"/>
    <property type="molecule type" value="Genomic_DNA"/>
</dbReference>
<proteinExistence type="inferred from homology"/>
<feature type="signal peptide" evidence="13">
    <location>
        <begin position="1"/>
        <end position="22"/>
    </location>
</feature>
<keyword evidence="5 11" id="KW-0812">Transmembrane</keyword>
<dbReference type="Pfam" id="PF07715">
    <property type="entry name" value="Plug"/>
    <property type="match status" value="1"/>
</dbReference>
<evidence type="ECO:0000256" key="5">
    <source>
        <dbReference type="ARBA" id="ARBA00022692"/>
    </source>
</evidence>
<dbReference type="GO" id="GO:0009279">
    <property type="term" value="C:cell outer membrane"/>
    <property type="evidence" value="ECO:0007669"/>
    <property type="project" value="UniProtKB-SubCell"/>
</dbReference>
<dbReference type="SUPFAM" id="SSF56935">
    <property type="entry name" value="Porins"/>
    <property type="match status" value="1"/>
</dbReference>
<evidence type="ECO:0000259" key="15">
    <source>
        <dbReference type="Pfam" id="PF07715"/>
    </source>
</evidence>
<dbReference type="PROSITE" id="PS52016">
    <property type="entry name" value="TONB_DEPENDENT_REC_3"/>
    <property type="match status" value="1"/>
</dbReference>
<keyword evidence="10 11" id="KW-0998">Cell outer membrane</keyword>
<feature type="chain" id="PRO_5012509107" evidence="13">
    <location>
        <begin position="23"/>
        <end position="1009"/>
    </location>
</feature>
<evidence type="ECO:0000256" key="6">
    <source>
        <dbReference type="ARBA" id="ARBA00023004"/>
    </source>
</evidence>
<dbReference type="Pfam" id="PF00593">
    <property type="entry name" value="TonB_dep_Rec_b-barrel"/>
    <property type="match status" value="1"/>
</dbReference>
<evidence type="ECO:0000256" key="8">
    <source>
        <dbReference type="ARBA" id="ARBA00023077"/>
    </source>
</evidence>
<evidence type="ECO:0000256" key="1">
    <source>
        <dbReference type="ARBA" id="ARBA00004571"/>
    </source>
</evidence>
<dbReference type="AlphaFoldDB" id="A0A1Y5PTQ4"/>
<keyword evidence="6" id="KW-0408">Iron</keyword>
<dbReference type="InterPro" id="IPR039426">
    <property type="entry name" value="TonB-dep_rcpt-like"/>
</dbReference>